<keyword evidence="8" id="KW-1133">Transmembrane helix</keyword>
<evidence type="ECO:0000313" key="12">
    <source>
        <dbReference type="EMBL" id="HGB14749.1"/>
    </source>
</evidence>
<dbReference type="InterPro" id="IPR037682">
    <property type="entry name" value="TonB_C"/>
</dbReference>
<gene>
    <name evidence="12" type="ORF">ENV62_05890</name>
</gene>
<keyword evidence="4" id="KW-1003">Cell membrane</keyword>
<name>A0A7C3WHI0_9BACT</name>
<keyword evidence="5" id="KW-0997">Cell inner membrane</keyword>
<feature type="compositionally biased region" description="Gly residues" evidence="10">
    <location>
        <begin position="165"/>
        <end position="187"/>
    </location>
</feature>
<feature type="region of interest" description="Disordered" evidence="10">
    <location>
        <begin position="70"/>
        <end position="126"/>
    </location>
</feature>
<evidence type="ECO:0000259" key="11">
    <source>
        <dbReference type="PROSITE" id="PS52015"/>
    </source>
</evidence>
<evidence type="ECO:0000256" key="7">
    <source>
        <dbReference type="ARBA" id="ARBA00022927"/>
    </source>
</evidence>
<evidence type="ECO:0000256" key="3">
    <source>
        <dbReference type="ARBA" id="ARBA00022448"/>
    </source>
</evidence>
<evidence type="ECO:0000256" key="6">
    <source>
        <dbReference type="ARBA" id="ARBA00022692"/>
    </source>
</evidence>
<accession>A0A7C3WHI0</accession>
<dbReference type="InterPro" id="IPR006260">
    <property type="entry name" value="TonB/TolA_C"/>
</dbReference>
<dbReference type="InterPro" id="IPR051045">
    <property type="entry name" value="TonB-dependent_transducer"/>
</dbReference>
<keyword evidence="7" id="KW-0653">Protein transport</keyword>
<dbReference type="GO" id="GO:0031992">
    <property type="term" value="F:energy transducer activity"/>
    <property type="evidence" value="ECO:0007669"/>
    <property type="project" value="TreeGrafter"/>
</dbReference>
<dbReference type="Gene3D" id="3.30.1150.10">
    <property type="match status" value="1"/>
</dbReference>
<feature type="compositionally biased region" description="Polar residues" evidence="10">
    <location>
        <begin position="83"/>
        <end position="94"/>
    </location>
</feature>
<dbReference type="GO" id="GO:0055085">
    <property type="term" value="P:transmembrane transport"/>
    <property type="evidence" value="ECO:0007669"/>
    <property type="project" value="InterPro"/>
</dbReference>
<keyword evidence="6" id="KW-0812">Transmembrane</keyword>
<organism evidence="12">
    <name type="scientific">Desulfobacca acetoxidans</name>
    <dbReference type="NCBI Taxonomy" id="60893"/>
    <lineage>
        <taxon>Bacteria</taxon>
        <taxon>Pseudomonadati</taxon>
        <taxon>Thermodesulfobacteriota</taxon>
        <taxon>Desulfobaccia</taxon>
        <taxon>Desulfobaccales</taxon>
        <taxon>Desulfobaccaceae</taxon>
        <taxon>Desulfobacca</taxon>
    </lineage>
</organism>
<reference evidence="12" key="1">
    <citation type="journal article" date="2020" name="mSystems">
        <title>Genome- and Community-Level Interaction Insights into Carbon Utilization and Element Cycling Functions of Hydrothermarchaeota in Hydrothermal Sediment.</title>
        <authorList>
            <person name="Zhou Z."/>
            <person name="Liu Y."/>
            <person name="Xu W."/>
            <person name="Pan J."/>
            <person name="Luo Z.H."/>
            <person name="Li M."/>
        </authorList>
    </citation>
    <scope>NUCLEOTIDE SEQUENCE [LARGE SCALE GENOMIC DNA]</scope>
    <source>
        <strain evidence="12">SpSt-776</strain>
    </source>
</reference>
<keyword evidence="9" id="KW-0472">Membrane</keyword>
<dbReference type="Pfam" id="PF03544">
    <property type="entry name" value="TonB_C"/>
    <property type="match status" value="1"/>
</dbReference>
<dbReference type="AlphaFoldDB" id="A0A7C3WHI0"/>
<evidence type="ECO:0000256" key="8">
    <source>
        <dbReference type="ARBA" id="ARBA00022989"/>
    </source>
</evidence>
<proteinExistence type="inferred from homology"/>
<dbReference type="PANTHER" id="PTHR33446">
    <property type="entry name" value="PROTEIN TONB-RELATED"/>
    <property type="match status" value="1"/>
</dbReference>
<evidence type="ECO:0000256" key="1">
    <source>
        <dbReference type="ARBA" id="ARBA00004383"/>
    </source>
</evidence>
<dbReference type="PANTHER" id="PTHR33446:SF2">
    <property type="entry name" value="PROTEIN TONB"/>
    <property type="match status" value="1"/>
</dbReference>
<dbReference type="NCBIfam" id="TIGR01352">
    <property type="entry name" value="tonB_Cterm"/>
    <property type="match status" value="1"/>
</dbReference>
<evidence type="ECO:0000256" key="2">
    <source>
        <dbReference type="ARBA" id="ARBA00006555"/>
    </source>
</evidence>
<dbReference type="GO" id="GO:0098797">
    <property type="term" value="C:plasma membrane protein complex"/>
    <property type="evidence" value="ECO:0007669"/>
    <property type="project" value="TreeGrafter"/>
</dbReference>
<feature type="region of interest" description="Disordered" evidence="10">
    <location>
        <begin position="145"/>
        <end position="187"/>
    </location>
</feature>
<keyword evidence="3" id="KW-0813">Transport</keyword>
<feature type="domain" description="TonB C-terminal" evidence="11">
    <location>
        <begin position="204"/>
        <end position="300"/>
    </location>
</feature>
<evidence type="ECO:0000256" key="10">
    <source>
        <dbReference type="SAM" id="MobiDB-lite"/>
    </source>
</evidence>
<feature type="compositionally biased region" description="Low complexity" evidence="10">
    <location>
        <begin position="151"/>
        <end position="164"/>
    </location>
</feature>
<protein>
    <submittedName>
        <fullName evidence="12">TonB family protein</fullName>
    </submittedName>
</protein>
<evidence type="ECO:0000256" key="9">
    <source>
        <dbReference type="ARBA" id="ARBA00023136"/>
    </source>
</evidence>
<dbReference type="SUPFAM" id="SSF74653">
    <property type="entry name" value="TolA/TonB C-terminal domain"/>
    <property type="match status" value="1"/>
</dbReference>
<comment type="subcellular location">
    <subcellularLocation>
        <location evidence="1">Cell inner membrane</location>
        <topology evidence="1">Single-pass membrane protein</topology>
        <orientation evidence="1">Periplasmic side</orientation>
    </subcellularLocation>
</comment>
<evidence type="ECO:0000256" key="5">
    <source>
        <dbReference type="ARBA" id="ARBA00022519"/>
    </source>
</evidence>
<comment type="similarity">
    <text evidence="2">Belongs to the TonB family.</text>
</comment>
<sequence length="300" mass="31062">MQSLGHLTQGFFFAMATLRPPNISPPLGVGSLLLSLSLHLAVLALLWQVGWHPTPTASAIMEVRLLPPEAGLDSGPGDKPSAKGQTSSKTTTSAPALRVSGMQKPPGLTARKKPLEPGAPSRPQEQAEFVTATSFVPAFMASGMPSASPVGSPAAKAAPEAGPGTSFGGGSTWGSGTGGGSGKAGEGQGSLGGGAGALAAVQSRYLGLIRARILAHRHYPPLARARHLEGEVRLRFTLNKSGRLSREVEIVKPSGFAVLDEQATECIRAAAPFPPFPPELQKDSLTVEVPIVYRLKDWSG</sequence>
<dbReference type="PROSITE" id="PS52015">
    <property type="entry name" value="TONB_CTD"/>
    <property type="match status" value="1"/>
</dbReference>
<comment type="caution">
    <text evidence="12">The sequence shown here is derived from an EMBL/GenBank/DDBJ whole genome shotgun (WGS) entry which is preliminary data.</text>
</comment>
<evidence type="ECO:0000256" key="4">
    <source>
        <dbReference type="ARBA" id="ARBA00022475"/>
    </source>
</evidence>
<dbReference type="GO" id="GO:0015031">
    <property type="term" value="P:protein transport"/>
    <property type="evidence" value="ECO:0007669"/>
    <property type="project" value="UniProtKB-KW"/>
</dbReference>
<dbReference type="EMBL" id="DTHB01000043">
    <property type="protein sequence ID" value="HGB14749.1"/>
    <property type="molecule type" value="Genomic_DNA"/>
</dbReference>